<keyword evidence="5" id="KW-1185">Reference proteome</keyword>
<proteinExistence type="predicted"/>
<gene>
    <name evidence="4" type="ORF">DDE18_02405</name>
</gene>
<dbReference type="PANTHER" id="PTHR10963:SF60">
    <property type="entry name" value="GRAM-NEGATIVE BACTERIA-BINDING PROTEIN 1-RELATED"/>
    <property type="match status" value="1"/>
</dbReference>
<dbReference type="Gene3D" id="2.60.120.200">
    <property type="match status" value="1"/>
</dbReference>
<dbReference type="PROSITE" id="PS51257">
    <property type="entry name" value="PROKAR_LIPOPROTEIN"/>
    <property type="match status" value="1"/>
</dbReference>
<evidence type="ECO:0000313" key="5">
    <source>
        <dbReference type="Proteomes" id="UP000246018"/>
    </source>
</evidence>
<feature type="region of interest" description="Disordered" evidence="1">
    <location>
        <begin position="91"/>
        <end position="132"/>
    </location>
</feature>
<reference evidence="4 5" key="1">
    <citation type="submission" date="2018-04" db="EMBL/GenBank/DDBJ databases">
        <title>Genome of Nocardioides gansuensis WSJ-1.</title>
        <authorList>
            <person name="Wu S."/>
            <person name="Wang G."/>
        </authorList>
    </citation>
    <scope>NUCLEOTIDE SEQUENCE [LARGE SCALE GENOMIC DNA]</scope>
    <source>
        <strain evidence="4 5">WSJ-1</strain>
    </source>
</reference>
<accession>A0A2T8FFI8</accession>
<dbReference type="PROSITE" id="PS51762">
    <property type="entry name" value="GH16_2"/>
    <property type="match status" value="1"/>
</dbReference>
<feature type="domain" description="GH16" evidence="3">
    <location>
        <begin position="124"/>
        <end position="370"/>
    </location>
</feature>
<keyword evidence="2" id="KW-0732">Signal</keyword>
<protein>
    <recommendedName>
        <fullName evidence="3">GH16 domain-containing protein</fullName>
    </recommendedName>
</protein>
<dbReference type="PANTHER" id="PTHR10963">
    <property type="entry name" value="GLYCOSYL HYDROLASE-RELATED"/>
    <property type="match status" value="1"/>
</dbReference>
<sequence>MRAPGIILALVLTLSACSGSDAGGPEESSYADGEGISVEVHPRLAHAGEDPAPADAAAYVIDAKLDEAEEGVEVQLQVDGEAGWTVVDEAETDAKGRASLTSAESGEQRVVTTDEDNPLGVHFDPAEDSPAPTMTDDFVDSIGAWVTRAQGYAGVRMCSRADDRAVRVKDGLLRLSVLDDPQRGLCTHKGERYAYRLNGHIGSEAFHIFRFGYAAARIRFQSPRGQHGAFWLQSYGLGTPGPASRTGAEIDVIEYFGDEHPQGGLTSFVYWTPPGGKSQTQGSWIADPEQYGEDWSSKFHVFSVEWTPREYVFRIDGEITRRIREGVSGQPEFLILSLLSSDYELQHIEDDELPVHMDVDWVRVWETPKTLKGERKASRGQGSPGRR</sequence>
<evidence type="ECO:0000256" key="2">
    <source>
        <dbReference type="SAM" id="SignalP"/>
    </source>
</evidence>
<dbReference type="Pfam" id="PF00722">
    <property type="entry name" value="Glyco_hydro_16"/>
    <property type="match status" value="1"/>
</dbReference>
<evidence type="ECO:0000259" key="3">
    <source>
        <dbReference type="PROSITE" id="PS51762"/>
    </source>
</evidence>
<dbReference type="InterPro" id="IPR050546">
    <property type="entry name" value="Glycosyl_Hydrlase_16"/>
</dbReference>
<evidence type="ECO:0000313" key="4">
    <source>
        <dbReference type="EMBL" id="PVG84478.1"/>
    </source>
</evidence>
<feature type="signal peptide" evidence="2">
    <location>
        <begin position="1"/>
        <end position="22"/>
    </location>
</feature>
<dbReference type="InterPro" id="IPR013320">
    <property type="entry name" value="ConA-like_dom_sf"/>
</dbReference>
<name>A0A2T8FFI8_9ACTN</name>
<dbReference type="Proteomes" id="UP000246018">
    <property type="component" value="Unassembled WGS sequence"/>
</dbReference>
<comment type="caution">
    <text evidence="4">The sequence shown here is derived from an EMBL/GenBank/DDBJ whole genome shotgun (WGS) entry which is preliminary data.</text>
</comment>
<organism evidence="4 5">
    <name type="scientific">Nocardioides gansuensis</name>
    <dbReference type="NCBI Taxonomy" id="2138300"/>
    <lineage>
        <taxon>Bacteria</taxon>
        <taxon>Bacillati</taxon>
        <taxon>Actinomycetota</taxon>
        <taxon>Actinomycetes</taxon>
        <taxon>Propionibacteriales</taxon>
        <taxon>Nocardioidaceae</taxon>
        <taxon>Nocardioides</taxon>
    </lineage>
</organism>
<feature type="chain" id="PRO_5015493819" description="GH16 domain-containing protein" evidence="2">
    <location>
        <begin position="23"/>
        <end position="387"/>
    </location>
</feature>
<dbReference type="GO" id="GO:0004553">
    <property type="term" value="F:hydrolase activity, hydrolyzing O-glycosyl compounds"/>
    <property type="evidence" value="ECO:0007669"/>
    <property type="project" value="InterPro"/>
</dbReference>
<dbReference type="EMBL" id="QDGZ01000001">
    <property type="protein sequence ID" value="PVG84478.1"/>
    <property type="molecule type" value="Genomic_DNA"/>
</dbReference>
<dbReference type="GO" id="GO:0005975">
    <property type="term" value="P:carbohydrate metabolic process"/>
    <property type="evidence" value="ECO:0007669"/>
    <property type="project" value="InterPro"/>
</dbReference>
<dbReference type="CDD" id="cd00413">
    <property type="entry name" value="Glyco_hydrolase_16"/>
    <property type="match status" value="1"/>
</dbReference>
<dbReference type="InterPro" id="IPR000757">
    <property type="entry name" value="Beta-glucanase-like"/>
</dbReference>
<dbReference type="SUPFAM" id="SSF49899">
    <property type="entry name" value="Concanavalin A-like lectins/glucanases"/>
    <property type="match status" value="1"/>
</dbReference>
<evidence type="ECO:0000256" key="1">
    <source>
        <dbReference type="SAM" id="MobiDB-lite"/>
    </source>
</evidence>
<dbReference type="AlphaFoldDB" id="A0A2T8FFI8"/>